<dbReference type="OrthoDB" id="6904246at2"/>
<feature type="non-terminal residue" evidence="3">
    <location>
        <position position="1"/>
    </location>
</feature>
<comment type="caution">
    <text evidence="3">The sequence shown here is derived from an EMBL/GenBank/DDBJ whole genome shotgun (WGS) entry which is preliminary data.</text>
</comment>
<dbReference type="Pfam" id="PF18998">
    <property type="entry name" value="Flg_new_2"/>
    <property type="match status" value="8"/>
</dbReference>
<evidence type="ECO:0000259" key="2">
    <source>
        <dbReference type="Pfam" id="PF18998"/>
    </source>
</evidence>
<dbReference type="EMBL" id="WNKT01000002">
    <property type="protein sequence ID" value="MTW19739.1"/>
    <property type="molecule type" value="Genomic_DNA"/>
</dbReference>
<keyword evidence="4" id="KW-1185">Reference proteome</keyword>
<dbReference type="SUPFAM" id="SSF49313">
    <property type="entry name" value="Cadherin-like"/>
    <property type="match status" value="2"/>
</dbReference>
<feature type="domain" description="Bacterial repeat" evidence="2">
    <location>
        <begin position="630"/>
        <end position="699"/>
    </location>
</feature>
<evidence type="ECO:0000256" key="1">
    <source>
        <dbReference type="SAM" id="Phobius"/>
    </source>
</evidence>
<name>A0A6N8EA63_9GAMM</name>
<dbReference type="InterPro" id="IPR026442">
    <property type="entry name" value="IPTL_CTERM"/>
</dbReference>
<protein>
    <submittedName>
        <fullName evidence="3">IPTL-CTERM sorting domain-containing protein</fullName>
    </submittedName>
</protein>
<dbReference type="GO" id="GO:0005509">
    <property type="term" value="F:calcium ion binding"/>
    <property type="evidence" value="ECO:0007669"/>
    <property type="project" value="InterPro"/>
</dbReference>
<dbReference type="InterPro" id="IPR053784">
    <property type="entry name" value="Choice_anch_U_dom"/>
</dbReference>
<feature type="domain" description="Bacterial repeat" evidence="2">
    <location>
        <begin position="2284"/>
        <end position="2354"/>
    </location>
</feature>
<reference evidence="3 4" key="1">
    <citation type="submission" date="2019-11" db="EMBL/GenBank/DDBJ databases">
        <title>Whole-genome sequence of the anaerobic purple sulfur bacterium Allochromatium palmeri DSM 15591.</title>
        <authorList>
            <person name="Kyndt J.A."/>
            <person name="Meyer T.E."/>
        </authorList>
    </citation>
    <scope>NUCLEOTIDE SEQUENCE [LARGE SCALE GENOMIC DNA]</scope>
    <source>
        <strain evidence="3 4">DSM 15591</strain>
    </source>
</reference>
<dbReference type="Proteomes" id="UP000434044">
    <property type="component" value="Unassembled WGS sequence"/>
</dbReference>
<feature type="domain" description="Bacterial repeat" evidence="2">
    <location>
        <begin position="775"/>
        <end position="843"/>
    </location>
</feature>
<keyword evidence="1" id="KW-1133">Transmembrane helix</keyword>
<feature type="transmembrane region" description="Helical" evidence="1">
    <location>
        <begin position="2363"/>
        <end position="2382"/>
    </location>
</feature>
<feature type="domain" description="Bacterial repeat" evidence="2">
    <location>
        <begin position="1561"/>
        <end position="1632"/>
    </location>
</feature>
<accession>A0A6N8EA63</accession>
<dbReference type="InterPro" id="IPR044060">
    <property type="entry name" value="Bacterial_rp_domain"/>
</dbReference>
<gene>
    <name evidence="3" type="ORF">GJ668_01370</name>
</gene>
<dbReference type="Pfam" id="PF05345">
    <property type="entry name" value="He_PIG"/>
    <property type="match status" value="3"/>
</dbReference>
<dbReference type="NCBIfam" id="TIGR04174">
    <property type="entry name" value="IPTL_CTERM"/>
    <property type="match status" value="1"/>
</dbReference>
<dbReference type="InterPro" id="IPR015919">
    <property type="entry name" value="Cadherin-like_sf"/>
</dbReference>
<organism evidence="3 4">
    <name type="scientific">Allochromatium palmeri</name>
    <dbReference type="NCBI Taxonomy" id="231048"/>
    <lineage>
        <taxon>Bacteria</taxon>
        <taxon>Pseudomonadati</taxon>
        <taxon>Pseudomonadota</taxon>
        <taxon>Gammaproteobacteria</taxon>
        <taxon>Chromatiales</taxon>
        <taxon>Chromatiaceae</taxon>
        <taxon>Allochromatium</taxon>
    </lineage>
</organism>
<keyword evidence="1" id="KW-0812">Transmembrane</keyword>
<dbReference type="InterPro" id="IPR013783">
    <property type="entry name" value="Ig-like_fold"/>
</dbReference>
<sequence length="2387" mass="239673">DPASRMVADGATTTFTVTPDSGYTASATGCDGSLSGTTYTTGPITAACTVSASFEQAGLSVSESAGSTLVDEDGSSDSFTVVLTAKPNSDVVLDLSSADTGEATVSPATLTFTNANWDAPQSVTVTGVDDALVDGDQRTDITLSVVDASSDDAFDGLANETLSVTTTDDDTAGLDIVESDGNTQIQENGSSDSFTVRLTSQPLSAVVLDVSSPDSGEASVDPASLTFTNTNWDQPQTVTVTGVNDDLIDGNQTTQIQLAVDADASDDTYDALGIRQVATTTLDDDTAEFTVAETDGDTLISEDGSTDSLSVVLNTQPDSDVTIAVGSDNTAEATVSPSRLTFTSSDWDQAQSVTVTGVDDAFIDGPQESRLTFSVAADSDPNFVGLYDWEIGVTTRDDDTAGFTLSETDGDTQVSEGATTDLIEVVLNARPSSDVILLVSSTDTDEASVSPASLTFTSANWDSPQQVVVTGVDDTLIDGEQRTLLTFSVDPGSDTDFLGVADEAVSVTTSDDDSAGLTLTETAGTTQVSESGTTDSVTLVLNAGPASDVVVQVSSADTGEVTASPASLTFTPANWDQPQTVTLTGVDDSADDGDQTTTVTFGIDAARSDDAYDGLANRELLVGTTDNDFTVTPSAGLNGRISPDTPQVATANTQVTFTVTPDSGYTASATGCDGTLSGTTYTTGPITGACTVTATFSQDSYTVNATAGEHGSIDPASRTVAHGGTTTFTVTPDSGYTASATGCGGNLSGNTYTTGPITAACTVSASFSLTPVTHSVTATAGAHGGIDPASRTVADGATTTFTVTPDSGYTASVGGTCGGSLSGSTYTTGAITADCTVSASFSLTPVTHSVTATAGDHGSIDPASRMVADGATTTFTVTPDSGYTASATGCDGSLSGTTYTTGPITAACTVSASFEQAGLSVSESAGSTLVDEDGSSDSFTVVLTAKPNSDVVLDLSSADTGEATVSPATLTFTNANWDAPQSVTVTGVDDALVDGDQRTDITLSVVDASSDDAFDGLANETLSVTTTDDDTAGLDIVESDGNTQIQENGSSDSFTVRLTSQPLSAVVLDVSSPDSGEASVDPASLTFTNTNWDQPQTVTVTGVNDDLIDGNQTTQIQLAVDADASDDTYDALGIRQVATTTLDDDTAEFTVAETDGDTLISEDGSTDSLSVVLNTQPDSDVTIAVGSDNTAEATVSPSRLTFTSSDWDQAQSVTVTGVDDAFIDGPQESRLTFSVAADSDPNFVGLYDWEIGVTTRDDDTAGFTLSETDGDTQVSEGATTDLIEVVLNARPSSDVILLVSSTDTDEASVSPASLTFTSANWDSPQQVVVTGVDDALIDGEQRTLLTFSVDPGSDTDFLGVADEAVSVTTSDDDSAGLTLTETAGTTQVSESGTTDSVTLVLNAGPASDVVVQVSSADTGEVTASPASLTFTPANWDQPQTVTLTGVDDSTDDGDQTTTVTFGIDAARSDDAYDGLANRELLVGTTDNDFTVTPSAGLNGRISPDTPQVATANTQVTFTVTPDSGYTASATGCDGTLSGTTYTTGPITGACTVTATFSQSRYSITPAAGANGSLSPAGAQTVIHGATTTFTVTPASGYGIASVSGCGGTLNGGLYTTGPITGDCTVSASFSATNTTTAITRVNPSPSKIGQAVTVNFGVTSTETGLNGTVMVTAQDGTTCSDAVTTAGTSVTGSCQLTFATAGAKTLIARYSGTADSSASAGTNHLVADTPTLATPSLNSGVVGVPYAMQLVASGGVAPYTFSSSDSDLAGTGLTLSGSGLLSGTPASPQTPTLTLIVTDALGQTSTRDYPLTLINQLTVATTSLPDGLVNAPYIQTLEAVGGQTPYVWSLASGSLPVGLTLDPATGRLSGTPTAIGTSASFTIRVTDAANRRADQALTLTTTAPNVVKTGTVDGAAFTVSGNLTPEGGGATCTLDDQTTRIVNVATPGDPDAPPVAPDDTTLPYGLLKFTVQGCTPGATRLTVRLVYPDALPVGTRYWKYGKTADTPTDHWYVLPTAVIAGNTVSFSITDGGLGDDDLSANGSITDPGGPGDPILTIGGTPGAGRVGSAYNAALTVTDGSGPNNYVWSLAAGGLPPGVTLNAVTGALTGTPTLAGTFNFSVQLVDIGNANASTTRAFGVTIAAAGGGGAVNGTCGSAHNGLFDDLPTNPSALCASGTPSTISGSGPWSWSCLGSNGGSPASCNASLATVATYTVTTSARTGGTLSPPSRVVNAGDTATFTLIPATGYAISSASGCGGTLSGSTYTTGAITGACTVSATFSQVSYSVTATAGDHGGIDPVARTVAHGGTTNFTVTPDTGYTASVGGTCDGSLSGTTYTTSAITTDCTIVASFSAVPTATAIPTLSTWGMMLLMGLLVLLGAVWKRPPV</sequence>
<proteinExistence type="predicted"/>
<feature type="domain" description="Bacterial repeat" evidence="2">
    <location>
        <begin position="701"/>
        <end position="768"/>
    </location>
</feature>
<feature type="domain" description="Bacterial repeat" evidence="2">
    <location>
        <begin position="2212"/>
        <end position="2282"/>
    </location>
</feature>
<dbReference type="GO" id="GO:0016020">
    <property type="term" value="C:membrane"/>
    <property type="evidence" value="ECO:0007669"/>
    <property type="project" value="InterPro"/>
</dbReference>
<dbReference type="NCBIfam" id="NF041766">
    <property type="entry name" value="choice_anch_U"/>
    <property type="match status" value="1"/>
</dbReference>
<keyword evidence="1" id="KW-0472">Membrane</keyword>
<evidence type="ECO:0000313" key="3">
    <source>
        <dbReference type="EMBL" id="MTW19739.1"/>
    </source>
</evidence>
<dbReference type="Gene3D" id="2.60.40.10">
    <property type="entry name" value="Immunoglobulins"/>
    <property type="match status" value="3"/>
</dbReference>
<feature type="domain" description="Bacterial repeat" evidence="2">
    <location>
        <begin position="849"/>
        <end position="917"/>
    </location>
</feature>
<feature type="domain" description="Bacterial repeat" evidence="2">
    <location>
        <begin position="1490"/>
        <end position="1558"/>
    </location>
</feature>
<evidence type="ECO:0000313" key="4">
    <source>
        <dbReference type="Proteomes" id="UP000434044"/>
    </source>
</evidence>